<reference evidence="5" key="1">
    <citation type="submission" date="2016-11" db="UniProtKB">
        <authorList>
            <consortium name="WormBaseParasite"/>
        </authorList>
    </citation>
    <scope>IDENTIFICATION</scope>
</reference>
<accession>A0A1I7STC9</accession>
<protein>
    <submittedName>
        <fullName evidence="2">(pine wood nematode) hypothetical protein</fullName>
    </submittedName>
</protein>
<organism evidence="3 5">
    <name type="scientific">Bursaphelenchus xylophilus</name>
    <name type="common">Pinewood nematode worm</name>
    <name type="synonym">Aphelenchoides xylophilus</name>
    <dbReference type="NCBI Taxonomy" id="6326"/>
    <lineage>
        <taxon>Eukaryota</taxon>
        <taxon>Metazoa</taxon>
        <taxon>Ecdysozoa</taxon>
        <taxon>Nematoda</taxon>
        <taxon>Chromadorea</taxon>
        <taxon>Rhabditida</taxon>
        <taxon>Tylenchina</taxon>
        <taxon>Tylenchomorpha</taxon>
        <taxon>Aphelenchoidea</taxon>
        <taxon>Aphelenchoididae</taxon>
        <taxon>Bursaphelenchus</taxon>
    </lineage>
</organism>
<dbReference type="SMR" id="A0A1I7STC9"/>
<evidence type="ECO:0000313" key="5">
    <source>
        <dbReference type="WBParaSite" id="BXY_1629900.1"/>
    </source>
</evidence>
<sequence>MAGNRMLHHYAKTVTRVQSIENQNGRAQVKSQPEEEVEGPEFREGWKDDLDAVLYEDDDGKEEPVR</sequence>
<feature type="compositionally biased region" description="Polar residues" evidence="1">
    <location>
        <begin position="16"/>
        <end position="31"/>
    </location>
</feature>
<gene>
    <name evidence="2" type="ORF">BXYJ_LOCUS6714</name>
</gene>
<keyword evidence="4" id="KW-1185">Reference proteome</keyword>
<dbReference type="AlphaFoldDB" id="A0A1I7STC9"/>
<dbReference type="EMBL" id="CAJFCV020000003">
    <property type="protein sequence ID" value="CAG9108563.1"/>
    <property type="molecule type" value="Genomic_DNA"/>
</dbReference>
<evidence type="ECO:0000313" key="4">
    <source>
        <dbReference type="Proteomes" id="UP000659654"/>
    </source>
</evidence>
<name>A0A1I7STC9_BURXY</name>
<dbReference type="Proteomes" id="UP000582659">
    <property type="component" value="Unassembled WGS sequence"/>
</dbReference>
<reference evidence="2" key="2">
    <citation type="submission" date="2020-09" db="EMBL/GenBank/DDBJ databases">
        <authorList>
            <person name="Kikuchi T."/>
        </authorList>
    </citation>
    <scope>NUCLEOTIDE SEQUENCE</scope>
    <source>
        <strain evidence="2">Ka4C1</strain>
    </source>
</reference>
<dbReference type="Proteomes" id="UP000659654">
    <property type="component" value="Unassembled WGS sequence"/>
</dbReference>
<dbReference type="EMBL" id="CAJFDI010000003">
    <property type="protein sequence ID" value="CAD5221510.1"/>
    <property type="molecule type" value="Genomic_DNA"/>
</dbReference>
<feature type="region of interest" description="Disordered" evidence="1">
    <location>
        <begin position="16"/>
        <end position="50"/>
    </location>
</feature>
<dbReference type="WBParaSite" id="BXY_1629900.1">
    <property type="protein sequence ID" value="BXY_1629900.1"/>
    <property type="gene ID" value="BXY_1629900"/>
</dbReference>
<evidence type="ECO:0000313" key="2">
    <source>
        <dbReference type="EMBL" id="CAD5221510.1"/>
    </source>
</evidence>
<dbReference type="Proteomes" id="UP000095284">
    <property type="component" value="Unplaced"/>
</dbReference>
<proteinExistence type="predicted"/>
<feature type="compositionally biased region" description="Basic and acidic residues" evidence="1">
    <location>
        <begin position="40"/>
        <end position="50"/>
    </location>
</feature>
<evidence type="ECO:0000256" key="1">
    <source>
        <dbReference type="SAM" id="MobiDB-lite"/>
    </source>
</evidence>
<evidence type="ECO:0000313" key="3">
    <source>
        <dbReference type="Proteomes" id="UP000095284"/>
    </source>
</evidence>